<organism evidence="1 2">
    <name type="scientific">Anaerosporobacter mobilis DSM 15930</name>
    <dbReference type="NCBI Taxonomy" id="1120996"/>
    <lineage>
        <taxon>Bacteria</taxon>
        <taxon>Bacillati</taxon>
        <taxon>Bacillota</taxon>
        <taxon>Clostridia</taxon>
        <taxon>Lachnospirales</taxon>
        <taxon>Lachnospiraceae</taxon>
        <taxon>Anaerosporobacter</taxon>
    </lineage>
</organism>
<accession>A0A1M7J246</accession>
<dbReference type="OrthoDB" id="9763527at2"/>
<keyword evidence="2" id="KW-1185">Reference proteome</keyword>
<name>A0A1M7J246_9FIRM</name>
<reference evidence="1 2" key="1">
    <citation type="submission" date="2016-11" db="EMBL/GenBank/DDBJ databases">
        <authorList>
            <person name="Jaros S."/>
            <person name="Januszkiewicz K."/>
            <person name="Wedrychowicz H."/>
        </authorList>
    </citation>
    <scope>NUCLEOTIDE SEQUENCE [LARGE SCALE GENOMIC DNA]</scope>
    <source>
        <strain evidence="1 2">DSM 15930</strain>
    </source>
</reference>
<dbReference type="Proteomes" id="UP000184038">
    <property type="component" value="Unassembled WGS sequence"/>
</dbReference>
<sequence>MVTSTYNYLAANYESQRPVRYTSHKTSELHRIYNNIVRISKQSPLYLLDVSLERQTYALNVKDAAMSLYTLLDNFSKDDESSIFNEKKSVSSNEDAVSATIISDNVPTLPTEFNIQVMHLATSQTNVSNSFRPDKQQLQAGTYQFSIDIEDSTYNFKHKVTAGSTHQEIIKQLCKRINKSEIGVHASEYIEQNSNELRIVLESDSTGNSGAPLFTLQDNVYVGGRGIVEYFNLNQIYQPSTSAKFQIDGKAKESLSNQFTFNKSLTVSLHAITDSPVHISYAPNSDKIVKELETITDSYNYLLSLASEHASNQRRANKLIYELDSITYRYMNDLESCGITREESGELSIDSFIALQAATDGTVKDLFTNPDKITADLLEQTNQVTINPMDYLDQKICTYPNYRSHHYPNPYLTSVYSGMLFNYYC</sequence>
<evidence type="ECO:0008006" key="3">
    <source>
        <dbReference type="Google" id="ProtNLM"/>
    </source>
</evidence>
<dbReference type="RefSeq" id="WP_073287229.1">
    <property type="nucleotide sequence ID" value="NZ_FRCP01000010.1"/>
</dbReference>
<dbReference type="STRING" id="1120996.SAMN02746066_02098"/>
<evidence type="ECO:0000313" key="2">
    <source>
        <dbReference type="Proteomes" id="UP000184038"/>
    </source>
</evidence>
<proteinExistence type="predicted"/>
<gene>
    <name evidence="1" type="ORF">SAMN02746066_02098</name>
</gene>
<dbReference type="EMBL" id="FRCP01000010">
    <property type="protein sequence ID" value="SHM47099.1"/>
    <property type="molecule type" value="Genomic_DNA"/>
</dbReference>
<evidence type="ECO:0000313" key="1">
    <source>
        <dbReference type="EMBL" id="SHM47099.1"/>
    </source>
</evidence>
<dbReference type="AlphaFoldDB" id="A0A1M7J246"/>
<protein>
    <recommendedName>
        <fullName evidence="3">Flagellar hook-associated protein 2</fullName>
    </recommendedName>
</protein>